<comment type="similarity">
    <text evidence="1 2">Belongs to the OprB family.</text>
</comment>
<dbReference type="InterPro" id="IPR038673">
    <property type="entry name" value="OprB_sf"/>
</dbReference>
<evidence type="ECO:0000256" key="2">
    <source>
        <dbReference type="RuleBase" id="RU363072"/>
    </source>
</evidence>
<name>A0A1G8MCH1_9GAMM</name>
<feature type="region of interest" description="Disordered" evidence="3">
    <location>
        <begin position="31"/>
        <end position="50"/>
    </location>
</feature>
<gene>
    <name evidence="4" type="ORF">SAMN04488540_102339</name>
</gene>
<dbReference type="GO" id="GO:0015288">
    <property type="term" value="F:porin activity"/>
    <property type="evidence" value="ECO:0007669"/>
    <property type="project" value="InterPro"/>
</dbReference>
<protein>
    <submittedName>
        <fullName evidence="4">Porin</fullName>
    </submittedName>
</protein>
<feature type="chain" id="PRO_5011331129" evidence="2">
    <location>
        <begin position="26"/>
        <end position="396"/>
    </location>
</feature>
<dbReference type="Pfam" id="PF04966">
    <property type="entry name" value="OprB"/>
    <property type="match status" value="2"/>
</dbReference>
<dbReference type="OrthoDB" id="236886at2"/>
<dbReference type="EMBL" id="FNEM01000002">
    <property type="protein sequence ID" value="SDI65629.1"/>
    <property type="molecule type" value="Genomic_DNA"/>
</dbReference>
<keyword evidence="5" id="KW-1185">Reference proteome</keyword>
<organism evidence="4 5">
    <name type="scientific">Ferrimonas sediminum</name>
    <dbReference type="NCBI Taxonomy" id="718193"/>
    <lineage>
        <taxon>Bacteria</taxon>
        <taxon>Pseudomonadati</taxon>
        <taxon>Pseudomonadota</taxon>
        <taxon>Gammaproteobacteria</taxon>
        <taxon>Alteromonadales</taxon>
        <taxon>Ferrimonadaceae</taxon>
        <taxon>Ferrimonas</taxon>
    </lineage>
</organism>
<reference evidence="5" key="1">
    <citation type="submission" date="2016-10" db="EMBL/GenBank/DDBJ databases">
        <authorList>
            <person name="Varghese N."/>
            <person name="Submissions S."/>
        </authorList>
    </citation>
    <scope>NUCLEOTIDE SEQUENCE [LARGE SCALE GENOMIC DNA]</scope>
    <source>
        <strain evidence="5">DSM 23317</strain>
    </source>
</reference>
<keyword evidence="2" id="KW-0732">Signal</keyword>
<dbReference type="AlphaFoldDB" id="A0A1G8MCH1"/>
<dbReference type="Gene3D" id="2.40.160.180">
    <property type="entry name" value="Carbohydrate-selective porin OprB"/>
    <property type="match status" value="1"/>
</dbReference>
<evidence type="ECO:0000313" key="4">
    <source>
        <dbReference type="EMBL" id="SDI65629.1"/>
    </source>
</evidence>
<evidence type="ECO:0000313" key="5">
    <source>
        <dbReference type="Proteomes" id="UP000199527"/>
    </source>
</evidence>
<accession>A0A1G8MCH1</accession>
<feature type="signal peptide" evidence="2">
    <location>
        <begin position="1"/>
        <end position="25"/>
    </location>
</feature>
<evidence type="ECO:0000256" key="3">
    <source>
        <dbReference type="SAM" id="MobiDB-lite"/>
    </source>
</evidence>
<dbReference type="Proteomes" id="UP000199527">
    <property type="component" value="Unassembled WGS sequence"/>
</dbReference>
<evidence type="ECO:0000256" key="1">
    <source>
        <dbReference type="ARBA" id="ARBA00008769"/>
    </source>
</evidence>
<sequence>MHTSYHPHPVLLGLLLTLVIAEAAASDTNFGGPDAVDNQISADKGDQQKPLREQWSAKGIELGLDYSAVGLYADTVLPGSDKEAISGMVRLYGSWRPQGQQENGGGSLVWKLEHRHSYTDTSVKNFEFGAGGLGLVTPPFNDEKGRLTNLYWKQTLSDGEGTLIAGFMDVTDYVDVYAAASPWTGFMNFAFSTGTNTIALPGDATFGAALGHMLTDSLFVIAGISDMEADPTRPLESVDNFFNDNHYFRSIELGWTSSQEQIYLNNIHLTLWQSDKSDFLNQASDKGFNLSASMMKGNWLPFVRYGNAQDGSLLGIKESLSLGFVYYGMLAPKNHFGFAINWADAGSDQYTAEAFYYMKLGKNLELTPDIQLIVDPALNPGQDQIWIAGIRARIFW</sequence>
<proteinExistence type="inferred from homology"/>
<dbReference type="InterPro" id="IPR007049">
    <property type="entry name" value="Carb-sel_porin_OprB"/>
</dbReference>
<dbReference type="GO" id="GO:0016020">
    <property type="term" value="C:membrane"/>
    <property type="evidence" value="ECO:0007669"/>
    <property type="project" value="InterPro"/>
</dbReference>
<dbReference type="GO" id="GO:0008643">
    <property type="term" value="P:carbohydrate transport"/>
    <property type="evidence" value="ECO:0007669"/>
    <property type="project" value="InterPro"/>
</dbReference>